<dbReference type="GO" id="GO:0009941">
    <property type="term" value="C:chloroplast envelope"/>
    <property type="evidence" value="ECO:0007669"/>
    <property type="project" value="UniProtKB-SubCell"/>
</dbReference>
<dbReference type="AlphaFoldDB" id="A0A8J5L2I6"/>
<dbReference type="PANTHER" id="PTHR46157">
    <property type="entry name" value="K(+) EFFLUX ANTIPORTER 3, CHLOROPLASTIC"/>
    <property type="match status" value="1"/>
</dbReference>
<feature type="compositionally biased region" description="Low complexity" evidence="7">
    <location>
        <begin position="206"/>
        <end position="215"/>
    </location>
</feature>
<dbReference type="PANTHER" id="PTHR46157:SF2">
    <property type="entry name" value="K(+) EFFLUX ANTIPORTER 1, CHLOROPLASTIC-RELATED"/>
    <property type="match status" value="1"/>
</dbReference>
<accession>A0A8J5L2I6</accession>
<evidence type="ECO:0000256" key="4">
    <source>
        <dbReference type="ARBA" id="ARBA00022692"/>
    </source>
</evidence>
<dbReference type="InterPro" id="IPR006153">
    <property type="entry name" value="Cation/H_exchanger_TM"/>
</dbReference>
<evidence type="ECO:0000313" key="9">
    <source>
        <dbReference type="EMBL" id="KAG6509104.1"/>
    </source>
</evidence>
<dbReference type="Gene3D" id="1.20.1530.20">
    <property type="match status" value="1"/>
</dbReference>
<feature type="domain" description="Cation/H+ exchanger transmembrane" evidence="8">
    <location>
        <begin position="88"/>
        <end position="139"/>
    </location>
</feature>
<keyword evidence="4" id="KW-0812">Transmembrane</keyword>
<evidence type="ECO:0000259" key="8">
    <source>
        <dbReference type="Pfam" id="PF00999"/>
    </source>
</evidence>
<dbReference type="GO" id="GO:0015386">
    <property type="term" value="F:potassium:proton antiporter activity"/>
    <property type="evidence" value="ECO:0007669"/>
    <property type="project" value="TreeGrafter"/>
</dbReference>
<dbReference type="Proteomes" id="UP000734854">
    <property type="component" value="Unassembled WGS sequence"/>
</dbReference>
<dbReference type="GO" id="GO:0016020">
    <property type="term" value="C:membrane"/>
    <property type="evidence" value="ECO:0007669"/>
    <property type="project" value="UniProtKB-SubCell"/>
</dbReference>
<sequence>MLLAEKAVAFEVEATQRVNDAELALQRAEKVISITNASDQQSLSFQNQLVNEEPHSMMDLSTLTIDNGTAERDKVLVGCDMTCNTSAYSAIAEFGVVFLLFNIGLELSVERLSSMKKYVFGLGSSQVLVTAAVVGLVLQERGESTSRHGRATFSMLLFQGLAVSREQGPAGSRDHGGCGQSRAGACGQPRARACGQPRAQAYGQPRARACGARPAASRKHGLAAPGLRPAASTGLRRPACRE</sequence>
<reference evidence="9 10" key="1">
    <citation type="submission" date="2020-08" db="EMBL/GenBank/DDBJ databases">
        <title>Plant Genome Project.</title>
        <authorList>
            <person name="Zhang R.-G."/>
        </authorList>
    </citation>
    <scope>NUCLEOTIDE SEQUENCE [LARGE SCALE GENOMIC DNA]</scope>
    <source>
        <tissue evidence="9">Rhizome</tissue>
    </source>
</reference>
<keyword evidence="5" id="KW-1133">Transmembrane helix</keyword>
<proteinExistence type="predicted"/>
<dbReference type="EMBL" id="JACMSC010000009">
    <property type="protein sequence ID" value="KAG6509104.1"/>
    <property type="molecule type" value="Genomic_DNA"/>
</dbReference>
<comment type="caution">
    <text evidence="9">The sequence shown here is derived from an EMBL/GenBank/DDBJ whole genome shotgun (WGS) entry which is preliminary data.</text>
</comment>
<keyword evidence="6" id="KW-0472">Membrane</keyword>
<evidence type="ECO:0000256" key="1">
    <source>
        <dbReference type="ARBA" id="ARBA00003198"/>
    </source>
</evidence>
<protein>
    <recommendedName>
        <fullName evidence="8">Cation/H+ exchanger transmembrane domain-containing protein</fullName>
    </recommendedName>
</protein>
<feature type="region of interest" description="Disordered" evidence="7">
    <location>
        <begin position="205"/>
        <end position="242"/>
    </location>
</feature>
<evidence type="ECO:0000256" key="3">
    <source>
        <dbReference type="ARBA" id="ARBA00004141"/>
    </source>
</evidence>
<gene>
    <name evidence="9" type="ORF">ZIOFF_034495</name>
</gene>
<dbReference type="Pfam" id="PF00999">
    <property type="entry name" value="Na_H_Exchanger"/>
    <property type="match status" value="1"/>
</dbReference>
<evidence type="ECO:0000313" key="10">
    <source>
        <dbReference type="Proteomes" id="UP000734854"/>
    </source>
</evidence>
<evidence type="ECO:0000256" key="2">
    <source>
        <dbReference type="ARBA" id="ARBA00004119"/>
    </source>
</evidence>
<comment type="function">
    <text evidence="1">May function as sodium-coupled metabolite transporter across the chloroplast envelope.</text>
</comment>
<evidence type="ECO:0000256" key="6">
    <source>
        <dbReference type="ARBA" id="ARBA00023136"/>
    </source>
</evidence>
<comment type="subcellular location">
    <subcellularLocation>
        <location evidence="3">Membrane</location>
        <topology evidence="3">Multi-pass membrane protein</topology>
    </subcellularLocation>
    <subcellularLocation>
        <location evidence="2">Plastid</location>
        <location evidence="2">Chloroplast envelope</location>
    </subcellularLocation>
</comment>
<dbReference type="InterPro" id="IPR038770">
    <property type="entry name" value="Na+/solute_symporter_sf"/>
</dbReference>
<organism evidence="9 10">
    <name type="scientific">Zingiber officinale</name>
    <name type="common">Ginger</name>
    <name type="synonym">Amomum zingiber</name>
    <dbReference type="NCBI Taxonomy" id="94328"/>
    <lineage>
        <taxon>Eukaryota</taxon>
        <taxon>Viridiplantae</taxon>
        <taxon>Streptophyta</taxon>
        <taxon>Embryophyta</taxon>
        <taxon>Tracheophyta</taxon>
        <taxon>Spermatophyta</taxon>
        <taxon>Magnoliopsida</taxon>
        <taxon>Liliopsida</taxon>
        <taxon>Zingiberales</taxon>
        <taxon>Zingiberaceae</taxon>
        <taxon>Zingiber</taxon>
    </lineage>
</organism>
<evidence type="ECO:0000256" key="7">
    <source>
        <dbReference type="SAM" id="MobiDB-lite"/>
    </source>
</evidence>
<evidence type="ECO:0000256" key="5">
    <source>
        <dbReference type="ARBA" id="ARBA00022989"/>
    </source>
</evidence>
<name>A0A8J5L2I6_ZINOF</name>
<keyword evidence="10" id="KW-1185">Reference proteome</keyword>